<evidence type="ECO:0000256" key="7">
    <source>
        <dbReference type="SAM" id="SignalP"/>
    </source>
</evidence>
<dbReference type="GO" id="GO:0004519">
    <property type="term" value="F:endonuclease activity"/>
    <property type="evidence" value="ECO:0007669"/>
    <property type="project" value="UniProtKB-KW"/>
</dbReference>
<keyword evidence="5" id="KW-1015">Disulfide bond</keyword>
<dbReference type="Proteomes" id="UP000289784">
    <property type="component" value="Unassembled WGS sequence"/>
</dbReference>
<dbReference type="GO" id="GO:0006308">
    <property type="term" value="P:DNA catabolic process"/>
    <property type="evidence" value="ECO:0007669"/>
    <property type="project" value="InterPro"/>
</dbReference>
<keyword evidence="2" id="KW-0479">Metal-binding</keyword>
<gene>
    <name evidence="8" type="ORF">EPA99_16205</name>
</gene>
<protein>
    <submittedName>
        <fullName evidence="8">Endonuclease</fullName>
    </submittedName>
</protein>
<keyword evidence="3 8" id="KW-0255">Endonuclease</keyword>
<keyword evidence="7" id="KW-0732">Signal</keyword>
<accession>A0A4Q1JRW2</accession>
<keyword evidence="6" id="KW-0325">Glycoprotein</keyword>
<evidence type="ECO:0000256" key="6">
    <source>
        <dbReference type="ARBA" id="ARBA00023180"/>
    </source>
</evidence>
<evidence type="ECO:0000313" key="9">
    <source>
        <dbReference type="Proteomes" id="UP000289784"/>
    </source>
</evidence>
<dbReference type="Gene3D" id="1.10.575.10">
    <property type="entry name" value="P1 Nuclease"/>
    <property type="match status" value="1"/>
</dbReference>
<dbReference type="RefSeq" id="WP_129472283.1">
    <property type="nucleotide sequence ID" value="NZ_SAWZ01000010.1"/>
</dbReference>
<dbReference type="OrthoDB" id="267579at2"/>
<sequence length="266" mass="28886">MIRSFFASAALLLISGPALAWGPLGHRLVADLAWDDMSPKARAEAQKLLKGEAEPTLAGVANWADELRNTDAALGKKTASWHYVNIAEEGCRYESNRDCRNGDCVVEAIRRQSAILADRKRSKADRLQALKFVVHFVGDVHQPLHAAFAHDKGGNTVQVNLDGRGTNLHALWDSGLLRTAGLDEAAYLQRLRAMPAPSDTSVAAPSRPQPVAWAEASCATAISPGLYPQRARIDQAYVQKWRPMAEAQLRLGGVHLATVLNDALGR</sequence>
<dbReference type="GO" id="GO:0003676">
    <property type="term" value="F:nucleic acid binding"/>
    <property type="evidence" value="ECO:0007669"/>
    <property type="project" value="InterPro"/>
</dbReference>
<dbReference type="PANTHER" id="PTHR33146:SF26">
    <property type="entry name" value="ENDONUCLEASE 4"/>
    <property type="match status" value="1"/>
</dbReference>
<dbReference type="SUPFAM" id="SSF48537">
    <property type="entry name" value="Phospholipase C/P1 nuclease"/>
    <property type="match status" value="1"/>
</dbReference>
<evidence type="ECO:0000256" key="1">
    <source>
        <dbReference type="ARBA" id="ARBA00022722"/>
    </source>
</evidence>
<dbReference type="InterPro" id="IPR008947">
    <property type="entry name" value="PLipase_C/P1_nuclease_dom_sf"/>
</dbReference>
<feature type="chain" id="PRO_5020607541" evidence="7">
    <location>
        <begin position="21"/>
        <end position="266"/>
    </location>
</feature>
<dbReference type="EMBL" id="SAWZ01000010">
    <property type="protein sequence ID" value="RXR01466.1"/>
    <property type="molecule type" value="Genomic_DNA"/>
</dbReference>
<dbReference type="PANTHER" id="PTHR33146">
    <property type="entry name" value="ENDONUCLEASE 4"/>
    <property type="match status" value="1"/>
</dbReference>
<organism evidence="8 9">
    <name type="scientific">Pseudoxanthomonas composti</name>
    <dbReference type="NCBI Taxonomy" id="2137479"/>
    <lineage>
        <taxon>Bacteria</taxon>
        <taxon>Pseudomonadati</taxon>
        <taxon>Pseudomonadota</taxon>
        <taxon>Gammaproteobacteria</taxon>
        <taxon>Lysobacterales</taxon>
        <taxon>Lysobacteraceae</taxon>
        <taxon>Pseudoxanthomonas</taxon>
    </lineage>
</organism>
<proteinExistence type="predicted"/>
<dbReference type="InterPro" id="IPR003154">
    <property type="entry name" value="S1/P1nuclease"/>
</dbReference>
<feature type="signal peptide" evidence="7">
    <location>
        <begin position="1"/>
        <end position="20"/>
    </location>
</feature>
<dbReference type="GO" id="GO:0046872">
    <property type="term" value="F:metal ion binding"/>
    <property type="evidence" value="ECO:0007669"/>
    <property type="project" value="UniProtKB-KW"/>
</dbReference>
<dbReference type="Pfam" id="PF02265">
    <property type="entry name" value="S1-P1_nuclease"/>
    <property type="match status" value="1"/>
</dbReference>
<evidence type="ECO:0000313" key="8">
    <source>
        <dbReference type="EMBL" id="RXR01466.1"/>
    </source>
</evidence>
<evidence type="ECO:0000256" key="3">
    <source>
        <dbReference type="ARBA" id="ARBA00022759"/>
    </source>
</evidence>
<evidence type="ECO:0000256" key="4">
    <source>
        <dbReference type="ARBA" id="ARBA00022801"/>
    </source>
</evidence>
<dbReference type="CDD" id="cd11010">
    <property type="entry name" value="S1-P1_nuclease"/>
    <property type="match status" value="1"/>
</dbReference>
<dbReference type="GO" id="GO:0016788">
    <property type="term" value="F:hydrolase activity, acting on ester bonds"/>
    <property type="evidence" value="ECO:0007669"/>
    <property type="project" value="InterPro"/>
</dbReference>
<reference evidence="8 9" key="1">
    <citation type="submission" date="2019-01" db="EMBL/GenBank/DDBJ databases">
        <title>Pseudoxanthomonas composti sp. nov., isolated from compost.</title>
        <authorList>
            <person name="Yang G."/>
        </authorList>
    </citation>
    <scope>NUCLEOTIDE SEQUENCE [LARGE SCALE GENOMIC DNA]</scope>
    <source>
        <strain evidence="8 9">GSS15</strain>
    </source>
</reference>
<dbReference type="AlphaFoldDB" id="A0A4Q1JRW2"/>
<keyword evidence="1" id="KW-0540">Nuclease</keyword>
<name>A0A4Q1JRW2_9GAMM</name>
<keyword evidence="9" id="KW-1185">Reference proteome</keyword>
<evidence type="ECO:0000256" key="5">
    <source>
        <dbReference type="ARBA" id="ARBA00023157"/>
    </source>
</evidence>
<keyword evidence="4" id="KW-0378">Hydrolase</keyword>
<comment type="caution">
    <text evidence="8">The sequence shown here is derived from an EMBL/GenBank/DDBJ whole genome shotgun (WGS) entry which is preliminary data.</text>
</comment>
<evidence type="ECO:0000256" key="2">
    <source>
        <dbReference type="ARBA" id="ARBA00022723"/>
    </source>
</evidence>